<name>A0AAD5G3U8_AMBAR</name>
<feature type="domain" description="GATA-type" evidence="11">
    <location>
        <begin position="11"/>
        <end position="47"/>
    </location>
</feature>
<keyword evidence="3" id="KW-0862">Zinc</keyword>
<dbReference type="PROSITE" id="PS50114">
    <property type="entry name" value="GATA_ZN_FINGER_2"/>
    <property type="match status" value="1"/>
</dbReference>
<evidence type="ECO:0000313" key="12">
    <source>
        <dbReference type="EMBL" id="KAI7727705.1"/>
    </source>
</evidence>
<dbReference type="Pfam" id="PF00320">
    <property type="entry name" value="GATA"/>
    <property type="match status" value="1"/>
</dbReference>
<evidence type="ECO:0000256" key="7">
    <source>
        <dbReference type="ARBA" id="ARBA00024019"/>
    </source>
</evidence>
<keyword evidence="1" id="KW-0479">Metal-binding</keyword>
<comment type="function">
    <text evidence="8">Transcriptional regulator that specifically binds 5'-GATA-3' or 5'-GAT-3' motifs within gene promoters.</text>
</comment>
<dbReference type="GO" id="GO:0006355">
    <property type="term" value="P:regulation of DNA-templated transcription"/>
    <property type="evidence" value="ECO:0007669"/>
    <property type="project" value="InterPro"/>
</dbReference>
<evidence type="ECO:0000256" key="6">
    <source>
        <dbReference type="ARBA" id="ARBA00023163"/>
    </source>
</evidence>
<feature type="compositionally biased region" description="Low complexity" evidence="10">
    <location>
        <begin position="65"/>
        <end position="82"/>
    </location>
</feature>
<dbReference type="PANTHER" id="PTHR47172">
    <property type="entry name" value="OS01G0976800 PROTEIN"/>
    <property type="match status" value="1"/>
</dbReference>
<feature type="region of interest" description="Disordered" evidence="10">
    <location>
        <begin position="50"/>
        <end position="92"/>
    </location>
</feature>
<dbReference type="InterPro" id="IPR013088">
    <property type="entry name" value="Znf_NHR/GATA"/>
</dbReference>
<dbReference type="Gene3D" id="3.30.50.10">
    <property type="entry name" value="Erythroid Transcription Factor GATA-1, subunit A"/>
    <property type="match status" value="1"/>
</dbReference>
<evidence type="ECO:0000259" key="11">
    <source>
        <dbReference type="PROSITE" id="PS50114"/>
    </source>
</evidence>
<dbReference type="SMART" id="SM00401">
    <property type="entry name" value="ZnF_GATA"/>
    <property type="match status" value="1"/>
</dbReference>
<keyword evidence="6" id="KW-0804">Transcription</keyword>
<evidence type="ECO:0000256" key="10">
    <source>
        <dbReference type="SAM" id="MobiDB-lite"/>
    </source>
</evidence>
<dbReference type="GO" id="GO:0008270">
    <property type="term" value="F:zinc ion binding"/>
    <property type="evidence" value="ECO:0007669"/>
    <property type="project" value="UniProtKB-KW"/>
</dbReference>
<dbReference type="AlphaFoldDB" id="A0AAD5G3U8"/>
<proteinExistence type="inferred from homology"/>
<evidence type="ECO:0000313" key="13">
    <source>
        <dbReference type="Proteomes" id="UP001206925"/>
    </source>
</evidence>
<keyword evidence="2 9" id="KW-0863">Zinc-finger</keyword>
<evidence type="ECO:0000256" key="8">
    <source>
        <dbReference type="ARBA" id="ARBA00037539"/>
    </source>
</evidence>
<comment type="similarity">
    <text evidence="7">Belongs to the type IV zinc-finger family. Class B subfamily.</text>
</comment>
<evidence type="ECO:0000256" key="4">
    <source>
        <dbReference type="ARBA" id="ARBA00023015"/>
    </source>
</evidence>
<dbReference type="PROSITE" id="PS00344">
    <property type="entry name" value="GATA_ZN_FINGER_1"/>
    <property type="match status" value="1"/>
</dbReference>
<evidence type="ECO:0000256" key="1">
    <source>
        <dbReference type="ARBA" id="ARBA00022723"/>
    </source>
</evidence>
<dbReference type="Proteomes" id="UP001206925">
    <property type="component" value="Unassembled WGS sequence"/>
</dbReference>
<evidence type="ECO:0000256" key="3">
    <source>
        <dbReference type="ARBA" id="ARBA00022833"/>
    </source>
</evidence>
<reference evidence="12" key="1">
    <citation type="submission" date="2022-06" db="EMBL/GenBank/DDBJ databases">
        <title>Uncovering the hologenomic basis of an extraordinary plant invasion.</title>
        <authorList>
            <person name="Bieker V.C."/>
            <person name="Martin M.D."/>
            <person name="Gilbert T."/>
            <person name="Hodgins K."/>
            <person name="Battlay P."/>
            <person name="Petersen B."/>
            <person name="Wilson J."/>
        </authorList>
    </citation>
    <scope>NUCLEOTIDE SEQUENCE</scope>
    <source>
        <strain evidence="12">AA19_3_7</strain>
        <tissue evidence="12">Leaf</tissue>
    </source>
</reference>
<dbReference type="GO" id="GO:0043565">
    <property type="term" value="F:sequence-specific DNA binding"/>
    <property type="evidence" value="ECO:0007669"/>
    <property type="project" value="InterPro"/>
</dbReference>
<protein>
    <recommendedName>
        <fullName evidence="11">GATA-type domain-containing protein</fullName>
    </recommendedName>
</protein>
<evidence type="ECO:0000256" key="2">
    <source>
        <dbReference type="ARBA" id="ARBA00022771"/>
    </source>
</evidence>
<accession>A0AAD5G3U8</accession>
<dbReference type="CDD" id="cd00202">
    <property type="entry name" value="ZnF_GATA"/>
    <property type="match status" value="1"/>
</dbReference>
<keyword evidence="4" id="KW-0805">Transcription regulation</keyword>
<evidence type="ECO:0000256" key="5">
    <source>
        <dbReference type="ARBA" id="ARBA00023125"/>
    </source>
</evidence>
<dbReference type="EMBL" id="JAMZMK010011333">
    <property type="protein sequence ID" value="KAI7727705.1"/>
    <property type="molecule type" value="Genomic_DNA"/>
</dbReference>
<keyword evidence="13" id="KW-1185">Reference proteome</keyword>
<comment type="caution">
    <text evidence="12">The sequence shown here is derived from an EMBL/GenBank/DDBJ whole genome shotgun (WGS) entry which is preliminary data.</text>
</comment>
<keyword evidence="5" id="KW-0238">DNA-binding</keyword>
<dbReference type="PANTHER" id="PTHR47172:SF9">
    <property type="entry name" value="GATA TRANSCRIPTION FACTOR 23"/>
    <property type="match status" value="1"/>
</dbReference>
<evidence type="ECO:0000256" key="9">
    <source>
        <dbReference type="PROSITE-ProRule" id="PRU00094"/>
    </source>
</evidence>
<dbReference type="SUPFAM" id="SSF57716">
    <property type="entry name" value="Glucocorticoid receptor-like (DNA-binding domain)"/>
    <property type="match status" value="1"/>
</dbReference>
<gene>
    <name evidence="12" type="ORF">M8C21_013127</name>
</gene>
<sequence length="141" mass="15607">MEAVTFADTVGKDEKLCFDCKTSKTPLWRSGPAGPKSLCNACGIRFRKKKSISGSTDKKKEKPHNSPSPSPSSSATDDNTTSSRKREIGDDVSSSYLRLQEVAVLRSPNKKVKRNEKEYMMMKKFGEVEEAAYLLMCLSCG</sequence>
<dbReference type="InterPro" id="IPR000679">
    <property type="entry name" value="Znf_GATA"/>
</dbReference>
<organism evidence="12 13">
    <name type="scientific">Ambrosia artemisiifolia</name>
    <name type="common">Common ragweed</name>
    <dbReference type="NCBI Taxonomy" id="4212"/>
    <lineage>
        <taxon>Eukaryota</taxon>
        <taxon>Viridiplantae</taxon>
        <taxon>Streptophyta</taxon>
        <taxon>Embryophyta</taxon>
        <taxon>Tracheophyta</taxon>
        <taxon>Spermatophyta</taxon>
        <taxon>Magnoliopsida</taxon>
        <taxon>eudicotyledons</taxon>
        <taxon>Gunneridae</taxon>
        <taxon>Pentapetalae</taxon>
        <taxon>asterids</taxon>
        <taxon>campanulids</taxon>
        <taxon>Asterales</taxon>
        <taxon>Asteraceae</taxon>
        <taxon>Asteroideae</taxon>
        <taxon>Heliantheae alliance</taxon>
        <taxon>Heliantheae</taxon>
        <taxon>Ambrosia</taxon>
    </lineage>
</organism>